<protein>
    <submittedName>
        <fullName evidence="6">Uncharacterized protein</fullName>
    </submittedName>
</protein>
<dbReference type="GO" id="GO:0008483">
    <property type="term" value="F:transaminase activity"/>
    <property type="evidence" value="ECO:0007669"/>
    <property type="project" value="UniProtKB-KW"/>
</dbReference>
<dbReference type="CDD" id="cd00610">
    <property type="entry name" value="OAT_like"/>
    <property type="match status" value="1"/>
</dbReference>
<dbReference type="FunFam" id="3.40.640.10:FF:000004">
    <property type="entry name" value="Acetylornithine aminotransferase"/>
    <property type="match status" value="1"/>
</dbReference>
<evidence type="ECO:0000256" key="5">
    <source>
        <dbReference type="ARBA" id="ARBA00022898"/>
    </source>
</evidence>
<keyword evidence="5" id="KW-0663">Pyridoxal phosphate</keyword>
<name>A0A0L0T1K4_ALLM3</name>
<evidence type="ECO:0000256" key="3">
    <source>
        <dbReference type="ARBA" id="ARBA00022576"/>
    </source>
</evidence>
<dbReference type="InterPro" id="IPR015422">
    <property type="entry name" value="PyrdxlP-dep_Trfase_small"/>
</dbReference>
<dbReference type="Gene3D" id="3.40.640.10">
    <property type="entry name" value="Type I PLP-dependent aspartate aminotransferase-like (Major domain)"/>
    <property type="match status" value="1"/>
</dbReference>
<evidence type="ECO:0000256" key="2">
    <source>
        <dbReference type="ARBA" id="ARBA00008954"/>
    </source>
</evidence>
<dbReference type="VEuPathDB" id="FungiDB:AMAG_12805"/>
<gene>
    <name evidence="6" type="ORF">AMAG_12805</name>
</gene>
<dbReference type="OMA" id="HSSEICA"/>
<dbReference type="Pfam" id="PF00202">
    <property type="entry name" value="Aminotran_3"/>
    <property type="match status" value="1"/>
</dbReference>
<sequence length="267" mass="28051">MGALSATPNKKYQAPFEPLVPGFQSVAYNDLAGARAALEQHQGEFCAIMLEPLQGEGGVWPADESFLQGLRALADEHGCILIFDEIQCGLSRTGRKWAHHWSKVTPDILTAAKPLGNGVPIGAVMVNTTVLASLAPASHGTTFGGNPLACRVGSHVLDRLTAPSLLAHVAHMESLVRDRLAGMQKTAPKAVTGSRGRGLIWGLELNKSIPDAGKSVVAVARKNGVLVCTAGKDGSVVRIVPPLTIEEKVLHKGLDAIESAVQALVKS</sequence>
<reference evidence="7" key="2">
    <citation type="submission" date="2009-11" db="EMBL/GenBank/DDBJ databases">
        <title>The Genome Sequence of Allomyces macrogynus strain ATCC 38327.</title>
        <authorList>
            <consortium name="The Broad Institute Genome Sequencing Platform"/>
            <person name="Russ C."/>
            <person name="Cuomo C."/>
            <person name="Shea T."/>
            <person name="Young S.K."/>
            <person name="Zeng Q."/>
            <person name="Koehrsen M."/>
            <person name="Haas B."/>
            <person name="Borodovsky M."/>
            <person name="Guigo R."/>
            <person name="Alvarado L."/>
            <person name="Berlin A."/>
            <person name="Borenstein D."/>
            <person name="Chen Z."/>
            <person name="Engels R."/>
            <person name="Freedman E."/>
            <person name="Gellesch M."/>
            <person name="Goldberg J."/>
            <person name="Griggs A."/>
            <person name="Gujja S."/>
            <person name="Heiman D."/>
            <person name="Hepburn T."/>
            <person name="Howarth C."/>
            <person name="Jen D."/>
            <person name="Larson L."/>
            <person name="Lewis B."/>
            <person name="Mehta T."/>
            <person name="Park D."/>
            <person name="Pearson M."/>
            <person name="Roberts A."/>
            <person name="Saif S."/>
            <person name="Shenoy N."/>
            <person name="Sisk P."/>
            <person name="Stolte C."/>
            <person name="Sykes S."/>
            <person name="Walk T."/>
            <person name="White J."/>
            <person name="Yandava C."/>
            <person name="Burger G."/>
            <person name="Gray M.W."/>
            <person name="Holland P.W.H."/>
            <person name="King N."/>
            <person name="Lang F.B.F."/>
            <person name="Roger A.J."/>
            <person name="Ruiz-Trillo I."/>
            <person name="Lander E."/>
            <person name="Nusbaum C."/>
        </authorList>
    </citation>
    <scope>NUCLEOTIDE SEQUENCE [LARGE SCALE GENOMIC DNA]</scope>
    <source>
        <strain evidence="7">ATCC 38327</strain>
    </source>
</reference>
<organism evidence="6 7">
    <name type="scientific">Allomyces macrogynus (strain ATCC 38327)</name>
    <name type="common">Allomyces javanicus var. macrogynus</name>
    <dbReference type="NCBI Taxonomy" id="578462"/>
    <lineage>
        <taxon>Eukaryota</taxon>
        <taxon>Fungi</taxon>
        <taxon>Fungi incertae sedis</taxon>
        <taxon>Blastocladiomycota</taxon>
        <taxon>Blastocladiomycetes</taxon>
        <taxon>Blastocladiales</taxon>
        <taxon>Blastocladiaceae</taxon>
        <taxon>Allomyces</taxon>
    </lineage>
</organism>
<dbReference type="OrthoDB" id="5419315at2759"/>
<dbReference type="GO" id="GO:0030170">
    <property type="term" value="F:pyridoxal phosphate binding"/>
    <property type="evidence" value="ECO:0007669"/>
    <property type="project" value="InterPro"/>
</dbReference>
<evidence type="ECO:0000256" key="4">
    <source>
        <dbReference type="ARBA" id="ARBA00022679"/>
    </source>
</evidence>
<accession>A0A0L0T1K4</accession>
<dbReference type="InterPro" id="IPR005814">
    <property type="entry name" value="Aminotrans_3"/>
</dbReference>
<dbReference type="PANTHER" id="PTHR11986:SF79">
    <property type="entry name" value="ACETYLORNITHINE AMINOTRANSFERASE, MITOCHONDRIAL"/>
    <property type="match status" value="1"/>
</dbReference>
<dbReference type="Proteomes" id="UP000054350">
    <property type="component" value="Unassembled WGS sequence"/>
</dbReference>
<comment type="similarity">
    <text evidence="2">Belongs to the class-III pyridoxal-phosphate-dependent aminotransferase family.</text>
</comment>
<dbReference type="InterPro" id="IPR049704">
    <property type="entry name" value="Aminotrans_3_PPA_site"/>
</dbReference>
<dbReference type="SUPFAM" id="SSF53383">
    <property type="entry name" value="PLP-dependent transferases"/>
    <property type="match status" value="1"/>
</dbReference>
<dbReference type="GO" id="GO:0005759">
    <property type="term" value="C:mitochondrial matrix"/>
    <property type="evidence" value="ECO:0007669"/>
    <property type="project" value="TreeGrafter"/>
</dbReference>
<evidence type="ECO:0000256" key="1">
    <source>
        <dbReference type="ARBA" id="ARBA00001933"/>
    </source>
</evidence>
<dbReference type="PROSITE" id="PS00600">
    <property type="entry name" value="AA_TRANSFER_CLASS_3"/>
    <property type="match status" value="1"/>
</dbReference>
<dbReference type="GO" id="GO:0042802">
    <property type="term" value="F:identical protein binding"/>
    <property type="evidence" value="ECO:0007669"/>
    <property type="project" value="TreeGrafter"/>
</dbReference>
<proteinExistence type="inferred from homology"/>
<dbReference type="PANTHER" id="PTHR11986">
    <property type="entry name" value="AMINOTRANSFERASE CLASS III"/>
    <property type="match status" value="1"/>
</dbReference>
<keyword evidence="7" id="KW-1185">Reference proteome</keyword>
<dbReference type="InterPro" id="IPR050103">
    <property type="entry name" value="Class-III_PLP-dep_AT"/>
</dbReference>
<comment type="cofactor">
    <cofactor evidence="1">
        <name>pyridoxal 5'-phosphate</name>
        <dbReference type="ChEBI" id="CHEBI:597326"/>
    </cofactor>
</comment>
<dbReference type="eggNOG" id="KOG1401">
    <property type="taxonomic scope" value="Eukaryota"/>
</dbReference>
<dbReference type="Gene3D" id="3.90.1150.10">
    <property type="entry name" value="Aspartate Aminotransferase, domain 1"/>
    <property type="match status" value="1"/>
</dbReference>
<dbReference type="InterPro" id="IPR015424">
    <property type="entry name" value="PyrdxlP-dep_Trfase"/>
</dbReference>
<dbReference type="InterPro" id="IPR015421">
    <property type="entry name" value="PyrdxlP-dep_Trfase_major"/>
</dbReference>
<evidence type="ECO:0000313" key="6">
    <source>
        <dbReference type="EMBL" id="KNE68641.1"/>
    </source>
</evidence>
<keyword evidence="4" id="KW-0808">Transferase</keyword>
<evidence type="ECO:0000313" key="7">
    <source>
        <dbReference type="Proteomes" id="UP000054350"/>
    </source>
</evidence>
<keyword evidence="3" id="KW-0032">Aminotransferase</keyword>
<dbReference type="AlphaFoldDB" id="A0A0L0T1K4"/>
<reference evidence="6 7" key="1">
    <citation type="submission" date="2009-11" db="EMBL/GenBank/DDBJ databases">
        <title>Annotation of Allomyces macrogynus ATCC 38327.</title>
        <authorList>
            <consortium name="The Broad Institute Genome Sequencing Platform"/>
            <person name="Russ C."/>
            <person name="Cuomo C."/>
            <person name="Burger G."/>
            <person name="Gray M.W."/>
            <person name="Holland P.W.H."/>
            <person name="King N."/>
            <person name="Lang F.B.F."/>
            <person name="Roger A.J."/>
            <person name="Ruiz-Trillo I."/>
            <person name="Young S.K."/>
            <person name="Zeng Q."/>
            <person name="Gargeya S."/>
            <person name="Fitzgerald M."/>
            <person name="Haas B."/>
            <person name="Abouelleil A."/>
            <person name="Alvarado L."/>
            <person name="Arachchi H.M."/>
            <person name="Berlin A."/>
            <person name="Chapman S.B."/>
            <person name="Gearin G."/>
            <person name="Goldberg J."/>
            <person name="Griggs A."/>
            <person name="Gujja S."/>
            <person name="Hansen M."/>
            <person name="Heiman D."/>
            <person name="Howarth C."/>
            <person name="Larimer J."/>
            <person name="Lui A."/>
            <person name="MacDonald P.J.P."/>
            <person name="McCowen C."/>
            <person name="Montmayeur A."/>
            <person name="Murphy C."/>
            <person name="Neiman D."/>
            <person name="Pearson M."/>
            <person name="Priest M."/>
            <person name="Roberts A."/>
            <person name="Saif S."/>
            <person name="Shea T."/>
            <person name="Sisk P."/>
            <person name="Stolte C."/>
            <person name="Sykes S."/>
            <person name="Wortman J."/>
            <person name="Nusbaum C."/>
            <person name="Birren B."/>
        </authorList>
    </citation>
    <scope>NUCLEOTIDE SEQUENCE [LARGE SCALE GENOMIC DNA]</scope>
    <source>
        <strain evidence="6 7">ATCC 38327</strain>
    </source>
</reference>
<dbReference type="EMBL" id="GG745357">
    <property type="protein sequence ID" value="KNE68641.1"/>
    <property type="molecule type" value="Genomic_DNA"/>
</dbReference>
<dbReference type="STRING" id="578462.A0A0L0T1K4"/>